<dbReference type="InterPro" id="IPR011050">
    <property type="entry name" value="Pectin_lyase_fold/virulence"/>
</dbReference>
<dbReference type="GeneID" id="39985293"/>
<feature type="domain" description="Dispersed gene family protein 1 beta-sheet" evidence="1">
    <location>
        <begin position="9"/>
        <end position="177"/>
    </location>
</feature>
<dbReference type="AlphaFoldDB" id="A0A1X0NXT6"/>
<dbReference type="OrthoDB" id="250771at2759"/>
<name>A0A1X0NXT6_9TRYP</name>
<dbReference type="Pfam" id="PF22274">
    <property type="entry name" value="DGF-1_beta-sheet"/>
    <property type="match status" value="1"/>
</dbReference>
<evidence type="ECO:0000313" key="2">
    <source>
        <dbReference type="EMBL" id="ORC89293.1"/>
    </source>
</evidence>
<organism evidence="2 3">
    <name type="scientific">Trypanosoma theileri</name>
    <dbReference type="NCBI Taxonomy" id="67003"/>
    <lineage>
        <taxon>Eukaryota</taxon>
        <taxon>Discoba</taxon>
        <taxon>Euglenozoa</taxon>
        <taxon>Kinetoplastea</taxon>
        <taxon>Metakinetoplastina</taxon>
        <taxon>Trypanosomatida</taxon>
        <taxon>Trypanosomatidae</taxon>
        <taxon>Trypanosoma</taxon>
    </lineage>
</organism>
<dbReference type="Proteomes" id="UP000192257">
    <property type="component" value="Unassembled WGS sequence"/>
</dbReference>
<gene>
    <name evidence="2" type="ORF">TM35_000132970</name>
</gene>
<keyword evidence="3" id="KW-1185">Reference proteome</keyword>
<comment type="caution">
    <text evidence="2">The sequence shown here is derived from an EMBL/GenBank/DDBJ whole genome shotgun (WGS) entry which is preliminary data.</text>
</comment>
<accession>A0A1X0NXT6</accession>
<evidence type="ECO:0000313" key="3">
    <source>
        <dbReference type="Proteomes" id="UP000192257"/>
    </source>
</evidence>
<evidence type="ECO:0000259" key="1">
    <source>
        <dbReference type="Pfam" id="PF22274"/>
    </source>
</evidence>
<dbReference type="VEuPathDB" id="TriTrypDB:TM35_000132970"/>
<dbReference type="SUPFAM" id="SSF51126">
    <property type="entry name" value="Pectin lyase-like"/>
    <property type="match status" value="1"/>
</dbReference>
<dbReference type="RefSeq" id="XP_028883359.1">
    <property type="nucleotide sequence ID" value="XM_029025513.1"/>
</dbReference>
<sequence length="297" mass="31811">MDTFSDALNVTLRNCVLVGGALLRIKGVDDAGMAALMPRLLVNMTNVTSVEGTIVLQGTVPANSIVLLANSTLRATTDGSQYVLTSVGEGSAKYGPVLVLDGVQLLSTQFVVTRTKMTCSGETTCAPILVEHGLYVKQSSAFYMDNCAVSSPAYGINFVSSDLGVLGGSVFSVQNSSWKVATDSITAGAIQSDGVVVNGGSVMQFVSSEFRAGLKVLSFLTLELSDRSWLVHRDCQFRSYYVLYVSGWSGVQFVNQSVWSVLRNRLLPGTFSPSSYLSNYWYLPVVSNSTVYGMCNS</sequence>
<reference evidence="2 3" key="1">
    <citation type="submission" date="2017-03" db="EMBL/GenBank/DDBJ databases">
        <title>An alternative strategy for trypanosome survival in the mammalian bloodstream revealed through genome and transcriptome analysis of the ubiquitous bovine parasite Trypanosoma (Megatrypanum) theileri.</title>
        <authorList>
            <person name="Kelly S."/>
            <person name="Ivens A."/>
            <person name="Mott A."/>
            <person name="O'Neill E."/>
            <person name="Emms D."/>
            <person name="Macleod O."/>
            <person name="Voorheis P."/>
            <person name="Matthews J."/>
            <person name="Matthews K."/>
            <person name="Carrington M."/>
        </authorList>
    </citation>
    <scope>NUCLEOTIDE SEQUENCE [LARGE SCALE GENOMIC DNA]</scope>
    <source>
        <strain evidence="2">Edinburgh</strain>
    </source>
</reference>
<proteinExistence type="predicted"/>
<dbReference type="EMBL" id="NBCO01000013">
    <property type="protein sequence ID" value="ORC89293.1"/>
    <property type="molecule type" value="Genomic_DNA"/>
</dbReference>
<protein>
    <submittedName>
        <fullName evidence="2">Dispersed gene family protein 1 (DGF-1)</fullName>
    </submittedName>
</protein>
<dbReference type="InterPro" id="IPR053915">
    <property type="entry name" value="DGF-1_b-sheet_dom"/>
</dbReference>